<evidence type="ECO:0000259" key="5">
    <source>
        <dbReference type="Pfam" id="PF09273"/>
    </source>
</evidence>
<dbReference type="GO" id="GO:0032259">
    <property type="term" value="P:methylation"/>
    <property type="evidence" value="ECO:0007669"/>
    <property type="project" value="UniProtKB-KW"/>
</dbReference>
<dbReference type="InterPro" id="IPR036464">
    <property type="entry name" value="Rubisco_LSMT_subst-bd_sf"/>
</dbReference>
<dbReference type="Pfam" id="PF09273">
    <property type="entry name" value="Rubis-subs-bind"/>
    <property type="match status" value="1"/>
</dbReference>
<evidence type="ECO:0008006" key="8">
    <source>
        <dbReference type="Google" id="ProtNLM"/>
    </source>
</evidence>
<evidence type="ECO:0000256" key="1">
    <source>
        <dbReference type="ARBA" id="ARBA00022603"/>
    </source>
</evidence>
<keyword evidence="7" id="KW-1185">Reference proteome</keyword>
<keyword evidence="3" id="KW-0949">S-adenosyl-L-methionine</keyword>
<evidence type="ECO:0000256" key="2">
    <source>
        <dbReference type="ARBA" id="ARBA00022679"/>
    </source>
</evidence>
<evidence type="ECO:0000313" key="6">
    <source>
        <dbReference type="EMBL" id="KAF6241612.1"/>
    </source>
</evidence>
<evidence type="ECO:0000256" key="3">
    <source>
        <dbReference type="ARBA" id="ARBA00022691"/>
    </source>
</evidence>
<dbReference type="Proteomes" id="UP000578531">
    <property type="component" value="Unassembled WGS sequence"/>
</dbReference>
<dbReference type="GeneID" id="59282003"/>
<dbReference type="PANTHER" id="PTHR13271">
    <property type="entry name" value="UNCHARACTERIZED PUTATIVE METHYLTRANSFERASE"/>
    <property type="match status" value="1"/>
</dbReference>
<dbReference type="InterPro" id="IPR001214">
    <property type="entry name" value="SET_dom"/>
</dbReference>
<feature type="domain" description="Rubisco LSMT substrate-binding" evidence="5">
    <location>
        <begin position="410"/>
        <end position="456"/>
    </location>
</feature>
<keyword evidence="2" id="KW-0808">Transferase</keyword>
<dbReference type="AlphaFoldDB" id="A0A8H6G6S9"/>
<evidence type="ECO:0000313" key="7">
    <source>
        <dbReference type="Proteomes" id="UP000578531"/>
    </source>
</evidence>
<dbReference type="GO" id="GO:0016279">
    <property type="term" value="F:protein-lysine N-methyltransferase activity"/>
    <property type="evidence" value="ECO:0007669"/>
    <property type="project" value="UniProtKB-ARBA"/>
</dbReference>
<gene>
    <name evidence="6" type="ORF">HO173_000323</name>
</gene>
<protein>
    <recommendedName>
        <fullName evidence="8">Ribosomal lysine N-methyltransferase 4</fullName>
    </recommendedName>
</protein>
<dbReference type="Gene3D" id="3.90.1410.10">
    <property type="entry name" value="set domain protein methyltransferase, domain 1"/>
    <property type="match status" value="1"/>
</dbReference>
<feature type="domain" description="SET" evidence="4">
    <location>
        <begin position="65"/>
        <end position="292"/>
    </location>
</feature>
<accession>A0A8H6G6S9</accession>
<keyword evidence="1" id="KW-0489">Methyltransferase</keyword>
<dbReference type="InterPro" id="IPR015353">
    <property type="entry name" value="Rubisco_LSMT_subst-bd"/>
</dbReference>
<name>A0A8H6G6S9_9LECA</name>
<sequence length="537" mass="60996">MATYASDDTFHPKTADFLKWLRERPGTTISRKLEIIDLRDHNAGRGIGNRLSPESLVSILAESPVVAVEDIEEDEELFRIAQSDVLTVQNSSLQKVKPHLLERLDPWNSLVLVMIYEDGLGKESKWWNYLQLLPTNFDTLIYWSLSELAELEGSAVLNKIKKDDADESFQKFLLPVVQQQPEVFGRHAHDFVGSNASTVLLNLAHRMATLIMAYAFDVEKETSTSEEEDEEEEDDGFSQSAYEMNKGLVPLADLFNAEGDMNNAHLIQQGDGMTMVAIKPILKDQQIFNDFGQLPRSDLLRRYGYVTDNYKKWDVVEVDVETLVFAASKYNQLDNRERDARLELAATWQVLQDGYDLSRPPEKGSLEFDQSLILTITALLLDTDAAKQAIARTRTPKQPPLHLLKTLRLVLKEIISDRQKAYKTTLAEDIALLHDLTVQGRRRMAIEVRLGEKEVLSMAALRVDDTIADIREDESTSHVKRRKISPHNTSLSGLSEAYFEIHIQPSSTACVYLNNSGFGWRSRKPVNTRFRWLACGQ</sequence>
<dbReference type="SUPFAM" id="SSF82199">
    <property type="entry name" value="SET domain"/>
    <property type="match status" value="1"/>
</dbReference>
<dbReference type="RefSeq" id="XP_037170852.1">
    <property type="nucleotide sequence ID" value="XM_037302273.1"/>
</dbReference>
<dbReference type="FunFam" id="3.90.1410.10:FF:000007">
    <property type="entry name" value="Ribosomal lysine N-methyltransferase 4"/>
    <property type="match status" value="1"/>
</dbReference>
<dbReference type="InterPro" id="IPR046341">
    <property type="entry name" value="SET_dom_sf"/>
</dbReference>
<organism evidence="6 7">
    <name type="scientific">Letharia columbiana</name>
    <dbReference type="NCBI Taxonomy" id="112416"/>
    <lineage>
        <taxon>Eukaryota</taxon>
        <taxon>Fungi</taxon>
        <taxon>Dikarya</taxon>
        <taxon>Ascomycota</taxon>
        <taxon>Pezizomycotina</taxon>
        <taxon>Lecanoromycetes</taxon>
        <taxon>OSLEUM clade</taxon>
        <taxon>Lecanoromycetidae</taxon>
        <taxon>Lecanorales</taxon>
        <taxon>Lecanorineae</taxon>
        <taxon>Parmeliaceae</taxon>
        <taxon>Letharia</taxon>
    </lineage>
</organism>
<dbReference type="PANTHER" id="PTHR13271:SF34">
    <property type="entry name" value="N-LYSINE METHYLTRANSFERASE SETD6"/>
    <property type="match status" value="1"/>
</dbReference>
<evidence type="ECO:0000259" key="4">
    <source>
        <dbReference type="Pfam" id="PF00856"/>
    </source>
</evidence>
<dbReference type="EMBL" id="JACCJC010000001">
    <property type="protein sequence ID" value="KAF6241612.1"/>
    <property type="molecule type" value="Genomic_DNA"/>
</dbReference>
<proteinExistence type="predicted"/>
<dbReference type="OrthoDB" id="341421at2759"/>
<dbReference type="InterPro" id="IPR050600">
    <property type="entry name" value="SETD3_SETD6_MTase"/>
</dbReference>
<dbReference type="GO" id="GO:0005634">
    <property type="term" value="C:nucleus"/>
    <property type="evidence" value="ECO:0007669"/>
    <property type="project" value="TreeGrafter"/>
</dbReference>
<dbReference type="Pfam" id="PF00856">
    <property type="entry name" value="SET"/>
    <property type="match status" value="1"/>
</dbReference>
<reference evidence="6 7" key="1">
    <citation type="journal article" date="2020" name="Genomics">
        <title>Complete, high-quality genomes from long-read metagenomic sequencing of two wolf lichen thalli reveals enigmatic genome architecture.</title>
        <authorList>
            <person name="McKenzie S.K."/>
            <person name="Walston R.F."/>
            <person name="Allen J.L."/>
        </authorList>
    </citation>
    <scope>NUCLEOTIDE SEQUENCE [LARGE SCALE GENOMIC DNA]</scope>
    <source>
        <strain evidence="6">WasteWater2</strain>
    </source>
</reference>
<dbReference type="Gene3D" id="3.90.1420.10">
    <property type="entry name" value="Rubisco LSMT, substrate-binding domain"/>
    <property type="match status" value="1"/>
</dbReference>
<dbReference type="SUPFAM" id="SSF81822">
    <property type="entry name" value="RuBisCo LSMT C-terminal, substrate-binding domain"/>
    <property type="match status" value="1"/>
</dbReference>
<comment type="caution">
    <text evidence="6">The sequence shown here is derived from an EMBL/GenBank/DDBJ whole genome shotgun (WGS) entry which is preliminary data.</text>
</comment>